<protein>
    <submittedName>
        <fullName evidence="3 4">ROK</fullName>
    </submittedName>
</protein>
<evidence type="ECO:0000313" key="6">
    <source>
        <dbReference type="Proteomes" id="UP000626180"/>
    </source>
</evidence>
<sequence length="410" mass="44279">MRAPDDVNMRKASTKRIVTTGTNAEHARLHNRRVILEAIRLGGRLTRADLTRLTSLTAQTVSNIVTELQEEGVLLAHAPEKVGRGQPPVPLSINPQGGYAIGFHVEQHRIIAVLLDLLGECQAQASLPVDYPAFDEALPLLTETVGRFRAQFPSHRFIGVGIALPGPFDVEGITAVGPTALSGWDDPAIPSRLEEALELPVLIENDATAATMGERLHGVASDLQNFVHLFIGSGLGAGLYLENRLYPGHWHNAGEIGHMSVIPDGKVCYCGNTGCLERYVSIASLLEHLGQTADQDIATWNCNTAAFRQGVDAWLNEAVPALRQAINILESLLDPQTILISGFLPEPILKQLVNRLAPLPVSVSRRPDREYPRIQLGAAGPDTVALGAAALVILTEISPHYETLLKAERG</sequence>
<reference evidence="4 5" key="1">
    <citation type="submission" date="2018-06" db="EMBL/GenBank/DDBJ databases">
        <authorList>
            <consortium name="Pathogen Informatics"/>
            <person name="Doyle S."/>
        </authorList>
    </citation>
    <scope>NUCLEOTIDE SEQUENCE [LARGE SCALE GENOMIC DNA]</scope>
    <source>
        <strain evidence="4 5">NCTC11842</strain>
    </source>
</reference>
<dbReference type="EMBL" id="JADMCD010000007">
    <property type="protein sequence ID" value="MBF8641809.1"/>
    <property type="molecule type" value="Genomic_DNA"/>
</dbReference>
<dbReference type="Pfam" id="PF13412">
    <property type="entry name" value="HTH_24"/>
    <property type="match status" value="1"/>
</dbReference>
<gene>
    <name evidence="4" type="primary">mlc</name>
    <name evidence="3" type="ORF">IRZ65_14065</name>
    <name evidence="4" type="ORF">NCTC11842_03945</name>
</gene>
<organism evidence="4 5">
    <name type="scientific">Pseudomonas luteola</name>
    <dbReference type="NCBI Taxonomy" id="47886"/>
    <lineage>
        <taxon>Bacteria</taxon>
        <taxon>Pseudomonadati</taxon>
        <taxon>Pseudomonadota</taxon>
        <taxon>Gammaproteobacteria</taxon>
        <taxon>Pseudomonadales</taxon>
        <taxon>Pseudomonadaceae</taxon>
        <taxon>Pseudomonas</taxon>
    </lineage>
</organism>
<dbReference type="InterPro" id="IPR036388">
    <property type="entry name" value="WH-like_DNA-bd_sf"/>
</dbReference>
<dbReference type="Proteomes" id="UP000626180">
    <property type="component" value="Unassembled WGS sequence"/>
</dbReference>
<dbReference type="Pfam" id="PF00480">
    <property type="entry name" value="ROK"/>
    <property type="match status" value="1"/>
</dbReference>
<evidence type="ECO:0000256" key="2">
    <source>
        <dbReference type="ARBA" id="ARBA00023277"/>
    </source>
</evidence>
<dbReference type="SUPFAM" id="SSF46785">
    <property type="entry name" value="Winged helix' DNA-binding domain"/>
    <property type="match status" value="1"/>
</dbReference>
<dbReference type="InterPro" id="IPR049874">
    <property type="entry name" value="ROK_cs"/>
</dbReference>
<dbReference type="EMBL" id="UAUF01000014">
    <property type="protein sequence ID" value="SPZ11696.1"/>
    <property type="molecule type" value="Genomic_DNA"/>
</dbReference>
<dbReference type="PROSITE" id="PS01125">
    <property type="entry name" value="ROK"/>
    <property type="match status" value="1"/>
</dbReference>
<evidence type="ECO:0000313" key="4">
    <source>
        <dbReference type="EMBL" id="SPZ11696.1"/>
    </source>
</evidence>
<accession>A0A2X2D1W5</accession>
<evidence type="ECO:0000313" key="5">
    <source>
        <dbReference type="Proteomes" id="UP000250443"/>
    </source>
</evidence>
<dbReference type="PANTHER" id="PTHR18964">
    <property type="entry name" value="ROK (REPRESSOR, ORF, KINASE) FAMILY"/>
    <property type="match status" value="1"/>
</dbReference>
<dbReference type="InterPro" id="IPR043129">
    <property type="entry name" value="ATPase_NBD"/>
</dbReference>
<dbReference type="AlphaFoldDB" id="A0A2X2D1W5"/>
<keyword evidence="6" id="KW-1185">Reference proteome</keyword>
<dbReference type="Proteomes" id="UP000250443">
    <property type="component" value="Unassembled WGS sequence"/>
</dbReference>
<dbReference type="InterPro" id="IPR036390">
    <property type="entry name" value="WH_DNA-bd_sf"/>
</dbReference>
<dbReference type="Gene3D" id="1.10.10.10">
    <property type="entry name" value="Winged helix-like DNA-binding domain superfamily/Winged helix DNA-binding domain"/>
    <property type="match status" value="1"/>
</dbReference>
<name>A0A2X2D1W5_PSELU</name>
<comment type="similarity">
    <text evidence="1">Belongs to the ROK (NagC/XylR) family.</text>
</comment>
<proteinExistence type="inferred from homology"/>
<keyword evidence="2" id="KW-0119">Carbohydrate metabolism</keyword>
<evidence type="ECO:0000313" key="3">
    <source>
        <dbReference type="EMBL" id="MBF8641809.1"/>
    </source>
</evidence>
<dbReference type="InterPro" id="IPR000600">
    <property type="entry name" value="ROK"/>
</dbReference>
<dbReference type="Gene3D" id="3.30.420.40">
    <property type="match status" value="2"/>
</dbReference>
<dbReference type="PANTHER" id="PTHR18964:SF149">
    <property type="entry name" value="BIFUNCTIONAL UDP-N-ACETYLGLUCOSAMINE 2-EPIMERASE_N-ACETYLMANNOSAMINE KINASE"/>
    <property type="match status" value="1"/>
</dbReference>
<dbReference type="SUPFAM" id="SSF53067">
    <property type="entry name" value="Actin-like ATPase domain"/>
    <property type="match status" value="1"/>
</dbReference>
<evidence type="ECO:0000256" key="1">
    <source>
        <dbReference type="ARBA" id="ARBA00006479"/>
    </source>
</evidence>
<reference evidence="3 6" key="2">
    <citation type="submission" date="2020-10" db="EMBL/GenBank/DDBJ databases">
        <title>Genome sequences of Pseudomonas isolates.</title>
        <authorList>
            <person name="Wessels L."/>
            <person name="Reich F."/>
            <person name="Hammerl J."/>
        </authorList>
    </citation>
    <scope>NUCLEOTIDE SEQUENCE [LARGE SCALE GENOMIC DNA]</scope>
    <source>
        <strain evidence="3 6">20-MO00624-0</strain>
    </source>
</reference>